<accession>A0ABM0MB20</accession>
<dbReference type="Proteomes" id="UP000694865">
    <property type="component" value="Unplaced"/>
</dbReference>
<dbReference type="Gene3D" id="3.30.70.1350">
    <property type="entry name" value="Cation efflux protein, cytoplasmic domain"/>
    <property type="match status" value="1"/>
</dbReference>
<evidence type="ECO:0000256" key="5">
    <source>
        <dbReference type="ARBA" id="ARBA00023098"/>
    </source>
</evidence>
<dbReference type="Pfam" id="PF04916">
    <property type="entry name" value="Phospholip_B"/>
    <property type="match status" value="1"/>
</dbReference>
<gene>
    <name evidence="9" type="primary">LOC102810059</name>
</gene>
<evidence type="ECO:0000313" key="9">
    <source>
        <dbReference type="RefSeq" id="XP_006817211.1"/>
    </source>
</evidence>
<evidence type="ECO:0000256" key="3">
    <source>
        <dbReference type="ARBA" id="ARBA00022801"/>
    </source>
</evidence>
<organism evidence="8 9">
    <name type="scientific">Saccoglossus kowalevskii</name>
    <name type="common">Acorn worm</name>
    <dbReference type="NCBI Taxonomy" id="10224"/>
    <lineage>
        <taxon>Eukaryota</taxon>
        <taxon>Metazoa</taxon>
        <taxon>Hemichordata</taxon>
        <taxon>Enteropneusta</taxon>
        <taxon>Harrimaniidae</taxon>
        <taxon>Saccoglossus</taxon>
    </lineage>
</organism>
<name>A0ABM0MB20_SACKO</name>
<dbReference type="PANTHER" id="PTHR12370">
    <property type="entry name" value="PHOSPHOLIPASE B-RELATED"/>
    <property type="match status" value="1"/>
</dbReference>
<dbReference type="PANTHER" id="PTHR12370:SF1">
    <property type="entry name" value="PHOSPHOLIPASE B-LIKE 1"/>
    <property type="match status" value="1"/>
</dbReference>
<evidence type="ECO:0000256" key="1">
    <source>
        <dbReference type="ARBA" id="ARBA00007835"/>
    </source>
</evidence>
<protein>
    <recommendedName>
        <fullName evidence="7">Phospholipase B-like</fullName>
        <ecNumber evidence="7">3.1.1.-</ecNumber>
    </recommendedName>
</protein>
<proteinExistence type="inferred from homology"/>
<evidence type="ECO:0000256" key="7">
    <source>
        <dbReference type="RuleBase" id="RU364138"/>
    </source>
</evidence>
<comment type="similarity">
    <text evidence="1 7">Belongs to the phospholipase B-like family.</text>
</comment>
<sequence length="567" mass="64725">VDIVLPENMTLKEAHNIGEPLQRKLERLKDIERAFVHIDYEFTHKAAWYFKAIFFSTIERCSKFPVFKDKSGTLYEPIWKQIESRALEVGNIRLHRMVQGEDLFAREANSHQSCRKSFNLQYVNDMRYKSQSSRYVYNTEQGRITDAHLKSFNTVLVQLTSLCLLYIQELERHGIANPAYRSEKLKDCLENHDIYKSIAFAKVNPGDKGCITYNLVYSTNMSVADVVTYAYKLGSKDKYHEVAELLCTKMNQAFNQSQPLPWPPTADDFELHSPDALLPAELVKFLNISGDADMVYNSNLLYCKYGIMEALGRGVLCMLIVVATRTVDTEAMYTTGSVSIIDGHAVLKRDRLDKSSTAYGTYNDTMYTTGWGVFNVKAGYSKSDMKDTDVMYAAGYLEGALTAERIYQHYVNIHSLFLGKGKEDLERKVRIFFNKQEDWVRQQISDNLSSEYWKAVSVIIAQLDGLVDGYTAYPYENKTLDRFAFQLLNGVGDMIDLRDALSPSTRPDWTKMSPSHFQMYFANHGHCSALFKCSSNGLEGMKSTPRRAPHLPGCCPNLAWSYTHPRS</sequence>
<dbReference type="GeneID" id="102810059"/>
<dbReference type="InterPro" id="IPR043041">
    <property type="entry name" value="PLipase_B-like_dom2"/>
</dbReference>
<dbReference type="InterPro" id="IPR043040">
    <property type="entry name" value="PLipase_B-like_dom1"/>
</dbReference>
<dbReference type="InterPro" id="IPR007000">
    <property type="entry name" value="PLipase_B-like"/>
</dbReference>
<keyword evidence="2" id="KW-0732">Signal</keyword>
<comment type="function">
    <text evidence="7">Putative phospholipase.</text>
</comment>
<dbReference type="EC" id="3.1.1.-" evidence="7"/>
<reference evidence="9" key="1">
    <citation type="submission" date="2025-08" db="UniProtKB">
        <authorList>
            <consortium name="RefSeq"/>
        </authorList>
    </citation>
    <scope>IDENTIFICATION</scope>
    <source>
        <tissue evidence="9">Testes</tissue>
    </source>
</reference>
<dbReference type="RefSeq" id="XP_006817211.1">
    <property type="nucleotide sequence ID" value="XM_006817148.1"/>
</dbReference>
<keyword evidence="4 7" id="KW-0442">Lipid degradation</keyword>
<evidence type="ECO:0000256" key="2">
    <source>
        <dbReference type="ARBA" id="ARBA00022729"/>
    </source>
</evidence>
<dbReference type="SUPFAM" id="SSF160240">
    <property type="entry name" value="Cation efflux protein cytoplasmic domain-like"/>
    <property type="match status" value="1"/>
</dbReference>
<feature type="non-terminal residue" evidence="9">
    <location>
        <position position="1"/>
    </location>
</feature>
<keyword evidence="5 7" id="KW-0443">Lipid metabolism</keyword>
<keyword evidence="3 7" id="KW-0378">Hydrolase</keyword>
<evidence type="ECO:0000256" key="6">
    <source>
        <dbReference type="ARBA" id="ARBA00023180"/>
    </source>
</evidence>
<keyword evidence="6" id="KW-0325">Glycoprotein</keyword>
<dbReference type="Gene3D" id="2.10.70.60">
    <property type="entry name" value="Phospholipase B-like, domain 1"/>
    <property type="match status" value="1"/>
</dbReference>
<evidence type="ECO:0000256" key="4">
    <source>
        <dbReference type="ARBA" id="ARBA00022963"/>
    </source>
</evidence>
<dbReference type="Gene3D" id="1.10.439.20">
    <property type="entry name" value="Phospholipase B-like, domain 2"/>
    <property type="match status" value="1"/>
</dbReference>
<evidence type="ECO:0000313" key="8">
    <source>
        <dbReference type="Proteomes" id="UP000694865"/>
    </source>
</evidence>
<dbReference type="InterPro" id="IPR036837">
    <property type="entry name" value="Cation_efflux_CTD_sf"/>
</dbReference>
<keyword evidence="8" id="KW-1185">Reference proteome</keyword>